<dbReference type="Pfam" id="PF00120">
    <property type="entry name" value="Gln-synt_C"/>
    <property type="match status" value="1"/>
</dbReference>
<evidence type="ECO:0000256" key="2">
    <source>
        <dbReference type="ARBA" id="ARBA00009897"/>
    </source>
</evidence>
<dbReference type="EMBL" id="QWEZ01000002">
    <property type="protein sequence ID" value="RRJ82661.1"/>
    <property type="molecule type" value="Genomic_DNA"/>
</dbReference>
<dbReference type="RefSeq" id="WP_125016605.1">
    <property type="nucleotide sequence ID" value="NZ_QWEZ01000002.1"/>
</dbReference>
<dbReference type="PANTHER" id="PTHR43785:SF12">
    <property type="entry name" value="TYPE-1 GLUTAMINE SYNTHETASE 2"/>
    <property type="match status" value="1"/>
</dbReference>
<gene>
    <name evidence="11" type="ORF">D0544_12425</name>
</gene>
<accession>A0A3P3VIU1</accession>
<dbReference type="InterPro" id="IPR008146">
    <property type="entry name" value="Gln_synth_cat_dom"/>
</dbReference>
<evidence type="ECO:0000259" key="9">
    <source>
        <dbReference type="PROSITE" id="PS51986"/>
    </source>
</evidence>
<keyword evidence="6" id="KW-0460">Magnesium</keyword>
<organism evidence="11 12">
    <name type="scientific">Aestuariirhabdus litorea</name>
    <dbReference type="NCBI Taxonomy" id="2528527"/>
    <lineage>
        <taxon>Bacteria</taxon>
        <taxon>Pseudomonadati</taxon>
        <taxon>Pseudomonadota</taxon>
        <taxon>Gammaproteobacteria</taxon>
        <taxon>Oceanospirillales</taxon>
        <taxon>Aestuariirhabdaceae</taxon>
        <taxon>Aestuariirhabdus</taxon>
    </lineage>
</organism>
<comment type="cofactor">
    <cofactor evidence="1">
        <name>Mg(2+)</name>
        <dbReference type="ChEBI" id="CHEBI:18420"/>
    </cofactor>
</comment>
<dbReference type="GO" id="GO:0006598">
    <property type="term" value="P:polyamine catabolic process"/>
    <property type="evidence" value="ECO:0007669"/>
    <property type="project" value="TreeGrafter"/>
</dbReference>
<evidence type="ECO:0000313" key="12">
    <source>
        <dbReference type="Proteomes" id="UP000280792"/>
    </source>
</evidence>
<keyword evidence="3" id="KW-0436">Ligase</keyword>
<evidence type="ECO:0000256" key="5">
    <source>
        <dbReference type="ARBA" id="ARBA00022840"/>
    </source>
</evidence>
<evidence type="ECO:0000256" key="8">
    <source>
        <dbReference type="RuleBase" id="RU000384"/>
    </source>
</evidence>
<name>A0A3P3VIU1_9GAMM</name>
<reference evidence="11 12" key="1">
    <citation type="submission" date="2018-08" db="EMBL/GenBank/DDBJ databases">
        <authorList>
            <person name="Khan S.A."/>
        </authorList>
    </citation>
    <scope>NUCLEOTIDE SEQUENCE [LARGE SCALE GENOMIC DNA]</scope>
    <source>
        <strain evidence="11 12">GTF-13</strain>
    </source>
</reference>
<evidence type="ECO:0000256" key="4">
    <source>
        <dbReference type="ARBA" id="ARBA00022741"/>
    </source>
</evidence>
<dbReference type="SUPFAM" id="SSF54368">
    <property type="entry name" value="Glutamine synthetase, N-terminal domain"/>
    <property type="match status" value="1"/>
</dbReference>
<evidence type="ECO:0000259" key="10">
    <source>
        <dbReference type="PROSITE" id="PS51987"/>
    </source>
</evidence>
<dbReference type="Proteomes" id="UP000280792">
    <property type="component" value="Unassembled WGS sequence"/>
</dbReference>
<dbReference type="PROSITE" id="PS51987">
    <property type="entry name" value="GS_CATALYTIC"/>
    <property type="match status" value="1"/>
</dbReference>
<dbReference type="AlphaFoldDB" id="A0A3P3VIU1"/>
<dbReference type="Gene3D" id="3.30.590.10">
    <property type="entry name" value="Glutamine synthetase/guanido kinase, catalytic domain"/>
    <property type="match status" value="1"/>
</dbReference>
<keyword evidence="12" id="KW-1185">Reference proteome</keyword>
<dbReference type="InterPro" id="IPR008147">
    <property type="entry name" value="Gln_synt_N"/>
</dbReference>
<proteinExistence type="inferred from homology"/>
<evidence type="ECO:0000256" key="1">
    <source>
        <dbReference type="ARBA" id="ARBA00001946"/>
    </source>
</evidence>
<dbReference type="SMART" id="SM01230">
    <property type="entry name" value="Gln-synt_C"/>
    <property type="match status" value="1"/>
</dbReference>
<dbReference type="InterPro" id="IPR036651">
    <property type="entry name" value="Gln_synt_N_sf"/>
</dbReference>
<keyword evidence="5" id="KW-0067">ATP-binding</keyword>
<evidence type="ECO:0000256" key="3">
    <source>
        <dbReference type="ARBA" id="ARBA00022598"/>
    </source>
</evidence>
<dbReference type="PROSITE" id="PS00181">
    <property type="entry name" value="GLNA_ATP"/>
    <property type="match status" value="1"/>
</dbReference>
<feature type="domain" description="GS catalytic" evidence="10">
    <location>
        <begin position="120"/>
        <end position="456"/>
    </location>
</feature>
<dbReference type="SUPFAM" id="SSF55931">
    <property type="entry name" value="Glutamine synthetase/guanido kinase"/>
    <property type="match status" value="1"/>
</dbReference>
<feature type="domain" description="GS beta-grasp" evidence="9">
    <location>
        <begin position="18"/>
        <end position="113"/>
    </location>
</feature>
<comment type="caution">
    <text evidence="11">The sequence shown here is derived from an EMBL/GenBank/DDBJ whole genome shotgun (WGS) entry which is preliminary data.</text>
</comment>
<evidence type="ECO:0000256" key="7">
    <source>
        <dbReference type="PROSITE-ProRule" id="PRU01330"/>
    </source>
</evidence>
<evidence type="ECO:0000313" key="11">
    <source>
        <dbReference type="EMBL" id="RRJ82661.1"/>
    </source>
</evidence>
<keyword evidence="4" id="KW-0547">Nucleotide-binding</keyword>
<sequence>MHSADYKEEGADFLAQHPELTTIDLLIPDMNGVIRGKRVDPSVLAKAYSKGICLPESLFSLDIRGNTVEETGVGLDTGDADKYCYPVPGTLALVPWQRRPTAQVLMTMHEADRTPILINPRQVLAGVVERFKELGVKPVVAVEMEFYLLDKEFSPELTPQPPLSPVSGKRENNTQVYSMDDLDDYADFLEDVIHSAQQQGIPADTIIAEYAPGQFEVNLHHVDDPMAACDHGILLKRVIKSIATKHGFEATFMAKPYPDLAGNGMHIHVSVLDALGENAFANADGSFTPLMMHALAGLLELMPASMALFCPNVNSYRRFSPDFYTPNTPSWGVDNRTTALRIPAGDRAATRIEHRVSGADANPYLVMASILAGIHHGVVNRMECPPVLRGNAYKQLEPSLADNLRDALRLLEESEPLISYLGKHFLDTYCICKEHEMVEFEKSISDLEYKWYLRTV</sequence>
<dbReference type="GO" id="GO:0004356">
    <property type="term" value="F:glutamine synthetase activity"/>
    <property type="evidence" value="ECO:0007669"/>
    <property type="project" value="InterPro"/>
</dbReference>
<comment type="similarity">
    <text evidence="2 7 8">Belongs to the glutamine synthetase family.</text>
</comment>
<evidence type="ECO:0000256" key="6">
    <source>
        <dbReference type="ARBA" id="ARBA00022842"/>
    </source>
</evidence>
<dbReference type="PANTHER" id="PTHR43785">
    <property type="entry name" value="GAMMA-GLUTAMYLPUTRESCINE SYNTHETASE"/>
    <property type="match status" value="1"/>
</dbReference>
<dbReference type="InterPro" id="IPR027303">
    <property type="entry name" value="Gln_synth_gly_rich_site"/>
</dbReference>
<dbReference type="PROSITE" id="PS51986">
    <property type="entry name" value="GS_BETA_GRASP"/>
    <property type="match status" value="1"/>
</dbReference>
<dbReference type="GO" id="GO:0006542">
    <property type="term" value="P:glutamine biosynthetic process"/>
    <property type="evidence" value="ECO:0007669"/>
    <property type="project" value="InterPro"/>
</dbReference>
<protein>
    <submittedName>
        <fullName evidence="11">Glutamine synthetase</fullName>
    </submittedName>
</protein>
<reference evidence="11 12" key="2">
    <citation type="submission" date="2018-12" db="EMBL/GenBank/DDBJ databases">
        <title>Simiduia agarivorans gen. nov., sp. nov., a marine, agarolytic bacterium isolated from shallow coastal water from Keelung, Taiwan.</title>
        <authorList>
            <person name="Shieh W.Y."/>
        </authorList>
    </citation>
    <scope>NUCLEOTIDE SEQUENCE [LARGE SCALE GENOMIC DNA]</scope>
    <source>
        <strain evidence="11 12">GTF-13</strain>
    </source>
</reference>
<dbReference type="InterPro" id="IPR014746">
    <property type="entry name" value="Gln_synth/guanido_kin_cat_dom"/>
</dbReference>
<dbReference type="GO" id="GO:0005524">
    <property type="term" value="F:ATP binding"/>
    <property type="evidence" value="ECO:0007669"/>
    <property type="project" value="UniProtKB-KW"/>
</dbReference>
<dbReference type="Gene3D" id="3.10.20.70">
    <property type="entry name" value="Glutamine synthetase, N-terminal domain"/>
    <property type="match status" value="1"/>
</dbReference>
<dbReference type="FunFam" id="3.30.590.10:FF:000005">
    <property type="entry name" value="Probable glutamine synthetase"/>
    <property type="match status" value="1"/>
</dbReference>